<evidence type="ECO:0000313" key="6">
    <source>
        <dbReference type="Proteomes" id="UP001154282"/>
    </source>
</evidence>
<dbReference type="InterPro" id="IPR013216">
    <property type="entry name" value="Methyltransf_11"/>
</dbReference>
<dbReference type="AlphaFoldDB" id="A0AAV0PM47"/>
<gene>
    <name evidence="4" type="ORF">LITE_LOCUS38919</name>
    <name evidence="5" type="ORF">LITE_LOCUS39242</name>
</gene>
<accession>A0AAV0PM47</accession>
<protein>
    <recommendedName>
        <fullName evidence="7">Methyltransferase type 11 domain-containing protein</fullName>
    </recommendedName>
</protein>
<dbReference type="Pfam" id="PF08241">
    <property type="entry name" value="Methyltransf_11"/>
    <property type="match status" value="1"/>
</dbReference>
<sequence length="435" mass="48009">MNLKGLRSQAVTESVAERLFMRCFALALVLSAIPILQYWSGSGSIFLEPIWGSLDCEESVNLTATVVRELTSKQLLDRNARALCVGEGSAAAVYTLHELGFTNTSGGADRHPFFLPRQKKFMYELEFGDNSFDFVFSGDLDKVPVPASLVLEIERVLKPGGVAAALIGGSSNGLVHYNLVRSAMPISSLLKTSSVAHVGYLSGGYTLVVFKKRFYPADYFEHVSLPSECHSVVNNGQFMELLESVSETKPVGFEEKIVYLPKLVDVSARTRMVYVDIGVGEHLKLNSNVATWYLPAYPVDHKSFNVYLVDHNTSVLHSFVKRPGVTFVYHPGLAGDKVEDQVLGIEDLDPFIEDQGFDFVAWFEETVKYADFVVMRLNAGGEVELKFLVELFRSGAICAVDELFLNCSGKGLGNGECGSLVRSLRASGVFVHQWW</sequence>
<feature type="transmembrane region" description="Helical" evidence="1">
    <location>
        <begin position="20"/>
        <end position="39"/>
    </location>
</feature>
<dbReference type="InterPro" id="IPR029063">
    <property type="entry name" value="SAM-dependent_MTases_sf"/>
</dbReference>
<evidence type="ECO:0000313" key="4">
    <source>
        <dbReference type="EMBL" id="CAI0471477.1"/>
    </source>
</evidence>
<name>A0AAV0PM47_9ROSI</name>
<keyword evidence="6" id="KW-1185">Reference proteome</keyword>
<keyword evidence="1" id="KW-0812">Transmembrane</keyword>
<feature type="domain" description="Methyltransferase type 11" evidence="2">
    <location>
        <begin position="122"/>
        <end position="164"/>
    </location>
</feature>
<keyword evidence="1" id="KW-0472">Membrane</keyword>
<feature type="domain" description="DUF7870" evidence="3">
    <location>
        <begin position="356"/>
        <end position="435"/>
    </location>
</feature>
<evidence type="ECO:0000259" key="3">
    <source>
        <dbReference type="Pfam" id="PF25276"/>
    </source>
</evidence>
<evidence type="ECO:0000259" key="2">
    <source>
        <dbReference type="Pfam" id="PF08241"/>
    </source>
</evidence>
<evidence type="ECO:0000256" key="1">
    <source>
        <dbReference type="SAM" id="Phobius"/>
    </source>
</evidence>
<organism evidence="4 6">
    <name type="scientific">Linum tenue</name>
    <dbReference type="NCBI Taxonomy" id="586396"/>
    <lineage>
        <taxon>Eukaryota</taxon>
        <taxon>Viridiplantae</taxon>
        <taxon>Streptophyta</taxon>
        <taxon>Embryophyta</taxon>
        <taxon>Tracheophyta</taxon>
        <taxon>Spermatophyta</taxon>
        <taxon>Magnoliopsida</taxon>
        <taxon>eudicotyledons</taxon>
        <taxon>Gunneridae</taxon>
        <taxon>Pentapetalae</taxon>
        <taxon>rosids</taxon>
        <taxon>fabids</taxon>
        <taxon>Malpighiales</taxon>
        <taxon>Linaceae</taxon>
        <taxon>Linum</taxon>
    </lineage>
</organism>
<keyword evidence="1" id="KW-1133">Transmembrane helix</keyword>
<proteinExistence type="predicted"/>
<evidence type="ECO:0008006" key="7">
    <source>
        <dbReference type="Google" id="ProtNLM"/>
    </source>
</evidence>
<dbReference type="SUPFAM" id="SSF53335">
    <property type="entry name" value="S-adenosyl-L-methionine-dependent methyltransferases"/>
    <property type="match status" value="2"/>
</dbReference>
<dbReference type="GO" id="GO:0008757">
    <property type="term" value="F:S-adenosylmethionine-dependent methyltransferase activity"/>
    <property type="evidence" value="ECO:0007669"/>
    <property type="project" value="InterPro"/>
</dbReference>
<dbReference type="Gene3D" id="3.40.50.150">
    <property type="entry name" value="Vaccinia Virus protein VP39"/>
    <property type="match status" value="1"/>
</dbReference>
<dbReference type="PANTHER" id="PTHR47291:SF1">
    <property type="entry name" value="PEPTIDE UPSTREAM PROTEIN"/>
    <property type="match status" value="1"/>
</dbReference>
<dbReference type="EMBL" id="CAMGYJ010000009">
    <property type="protein sequence ID" value="CAI0471477.1"/>
    <property type="molecule type" value="Genomic_DNA"/>
</dbReference>
<reference evidence="4" key="1">
    <citation type="submission" date="2022-08" db="EMBL/GenBank/DDBJ databases">
        <authorList>
            <person name="Gutierrez-Valencia J."/>
        </authorList>
    </citation>
    <scope>NUCLEOTIDE SEQUENCE</scope>
</reference>
<dbReference type="Proteomes" id="UP001154282">
    <property type="component" value="Unassembled WGS sequence"/>
</dbReference>
<evidence type="ECO:0000313" key="5">
    <source>
        <dbReference type="EMBL" id="CAI0472361.1"/>
    </source>
</evidence>
<dbReference type="EMBL" id="CAMGYJ010000009">
    <property type="protein sequence ID" value="CAI0472361.1"/>
    <property type="molecule type" value="Genomic_DNA"/>
</dbReference>
<dbReference type="Pfam" id="PF25276">
    <property type="entry name" value="DUF7870"/>
    <property type="match status" value="1"/>
</dbReference>
<dbReference type="InterPro" id="IPR057192">
    <property type="entry name" value="DUF7870"/>
</dbReference>
<comment type="caution">
    <text evidence="4">The sequence shown here is derived from an EMBL/GenBank/DDBJ whole genome shotgun (WGS) entry which is preliminary data.</text>
</comment>
<dbReference type="PANTHER" id="PTHR47291">
    <property type="entry name" value="PEPTIDE UPSTREAM PROTEIN"/>
    <property type="match status" value="1"/>
</dbReference>